<evidence type="ECO:0000313" key="1">
    <source>
        <dbReference type="EMBL" id="KAK8785952.1"/>
    </source>
</evidence>
<name>A0AAQ4FH38_AMBAM</name>
<evidence type="ECO:0000313" key="2">
    <source>
        <dbReference type="Proteomes" id="UP001321473"/>
    </source>
</evidence>
<proteinExistence type="predicted"/>
<dbReference type="AlphaFoldDB" id="A0AAQ4FH38"/>
<accession>A0AAQ4FH38</accession>
<dbReference type="PANTHER" id="PTHR33964:SF1">
    <property type="entry name" value="RE45066P"/>
    <property type="match status" value="1"/>
</dbReference>
<dbReference type="PANTHER" id="PTHR33964">
    <property type="entry name" value="RE45066P-RELATED"/>
    <property type="match status" value="1"/>
</dbReference>
<keyword evidence="2" id="KW-1185">Reference proteome</keyword>
<gene>
    <name evidence="1" type="ORF">V5799_007680</name>
</gene>
<sequence length="122" mass="13692">MSHKNGPCSGKFDKLKELMKTDMDLTHQQNSTLPQLCCYFYSFYNCYRRETKKQCGSEAYALFERYTGYLSSSLLTSSCEKHLNHTECSPVASSTTGGASVSQPHSVLVLLGLFVLLRRDSS</sequence>
<reference evidence="1 2" key="1">
    <citation type="journal article" date="2023" name="Arcadia Sci">
        <title>De novo assembly of a long-read Amblyomma americanum tick genome.</title>
        <authorList>
            <person name="Chou S."/>
            <person name="Poskanzer K.E."/>
            <person name="Rollins M."/>
            <person name="Thuy-Boun P.S."/>
        </authorList>
    </citation>
    <scope>NUCLEOTIDE SEQUENCE [LARGE SCALE GENOMIC DNA]</scope>
    <source>
        <strain evidence="1">F_SG_1</strain>
        <tissue evidence="1">Salivary glands</tissue>
    </source>
</reference>
<protein>
    <submittedName>
        <fullName evidence="1">Uncharacterized protein</fullName>
    </submittedName>
</protein>
<dbReference type="EMBL" id="JARKHS020003191">
    <property type="protein sequence ID" value="KAK8785952.1"/>
    <property type="molecule type" value="Genomic_DNA"/>
</dbReference>
<comment type="caution">
    <text evidence="1">The sequence shown here is derived from an EMBL/GenBank/DDBJ whole genome shotgun (WGS) entry which is preliminary data.</text>
</comment>
<dbReference type="Proteomes" id="UP001321473">
    <property type="component" value="Unassembled WGS sequence"/>
</dbReference>
<organism evidence="1 2">
    <name type="scientific">Amblyomma americanum</name>
    <name type="common">Lone star tick</name>
    <dbReference type="NCBI Taxonomy" id="6943"/>
    <lineage>
        <taxon>Eukaryota</taxon>
        <taxon>Metazoa</taxon>
        <taxon>Ecdysozoa</taxon>
        <taxon>Arthropoda</taxon>
        <taxon>Chelicerata</taxon>
        <taxon>Arachnida</taxon>
        <taxon>Acari</taxon>
        <taxon>Parasitiformes</taxon>
        <taxon>Ixodida</taxon>
        <taxon>Ixodoidea</taxon>
        <taxon>Ixodidae</taxon>
        <taxon>Amblyomminae</taxon>
        <taxon>Amblyomma</taxon>
    </lineage>
</organism>